<dbReference type="PANTHER" id="PTHR36179:SF2">
    <property type="entry name" value="LUD DOMAIN-CONTAINING PROTEIN"/>
    <property type="match status" value="1"/>
</dbReference>
<reference evidence="3" key="1">
    <citation type="journal article" date="2020" name="Fungal Divers.">
        <title>Resolving the Mortierellaceae phylogeny through synthesis of multi-gene phylogenetics and phylogenomics.</title>
        <authorList>
            <person name="Vandepol N."/>
            <person name="Liber J."/>
            <person name="Desiro A."/>
            <person name="Na H."/>
            <person name="Kennedy M."/>
            <person name="Barry K."/>
            <person name="Grigoriev I.V."/>
            <person name="Miller A.N."/>
            <person name="O'Donnell K."/>
            <person name="Stajich J.E."/>
            <person name="Bonito G."/>
        </authorList>
    </citation>
    <scope>NUCLEOTIDE SEQUENCE</scope>
    <source>
        <strain evidence="3">KOD948</strain>
    </source>
</reference>
<dbReference type="Proteomes" id="UP000726737">
    <property type="component" value="Unassembled WGS sequence"/>
</dbReference>
<name>A0A9P6TY53_9FUNG</name>
<feature type="compositionally biased region" description="Low complexity" evidence="1">
    <location>
        <begin position="22"/>
        <end position="39"/>
    </location>
</feature>
<dbReference type="EMBL" id="JAAAJA010000534">
    <property type="protein sequence ID" value="KAG0252229.1"/>
    <property type="molecule type" value="Genomic_DNA"/>
</dbReference>
<keyword evidence="4" id="KW-1185">Reference proteome</keyword>
<dbReference type="PANTHER" id="PTHR36179">
    <property type="entry name" value="LUD_DOM DOMAIN-CONTAINING PROTEIN"/>
    <property type="match status" value="1"/>
</dbReference>
<gene>
    <name evidence="3" type="ORF">BG011_007111</name>
</gene>
<protein>
    <recommendedName>
        <fullName evidence="2">LUD domain-containing protein</fullName>
    </recommendedName>
</protein>
<proteinExistence type="predicted"/>
<feature type="region of interest" description="Disordered" evidence="1">
    <location>
        <begin position="18"/>
        <end position="39"/>
    </location>
</feature>
<dbReference type="OrthoDB" id="15060at2759"/>
<comment type="caution">
    <text evidence="3">The sequence shown here is derived from an EMBL/GenBank/DDBJ whole genome shotgun (WGS) entry which is preliminary data.</text>
</comment>
<feature type="domain" description="LUD" evidence="2">
    <location>
        <begin position="103"/>
        <end position="288"/>
    </location>
</feature>
<accession>A0A9P6TY53</accession>
<evidence type="ECO:0000313" key="3">
    <source>
        <dbReference type="EMBL" id="KAG0252229.1"/>
    </source>
</evidence>
<dbReference type="Pfam" id="PF02589">
    <property type="entry name" value="LUD_dom"/>
    <property type="match status" value="1"/>
</dbReference>
<evidence type="ECO:0000259" key="2">
    <source>
        <dbReference type="Pfam" id="PF02589"/>
    </source>
</evidence>
<evidence type="ECO:0000313" key="4">
    <source>
        <dbReference type="Proteomes" id="UP000726737"/>
    </source>
</evidence>
<evidence type="ECO:0000256" key="1">
    <source>
        <dbReference type="SAM" id="MobiDB-lite"/>
    </source>
</evidence>
<dbReference type="InterPro" id="IPR003741">
    <property type="entry name" value="LUD_dom"/>
</dbReference>
<sequence>MPSFIKKIKNLFKSDSKKNLTKKSAPTTAASTEPAAKSAVPAVAVSATAPVLAAIGTSATPSHPENTHTNHTFAALVKSDSQLTSLANHHYTKTVSAERVAAAKAGLEANGFKVHLVNSRGEAFETLKGLIPAGVSVNNAHSTTLEEIGFITYLKGETSWNNVHATILAETDAAKQSELRRTIGSTVDYYLTSMAAITEDGKLAHADLSGSKVGGVAFGAGNVIVVAGTNKIVKDEDEAWTRTNEFALAAESARARDAYGVPASMIVNYEVIRKASPFNPNRIQVVLVNDALGF</sequence>
<dbReference type="AlphaFoldDB" id="A0A9P6TY53"/>
<organism evidence="3 4">
    <name type="scientific">Mortierella polycephala</name>
    <dbReference type="NCBI Taxonomy" id="41804"/>
    <lineage>
        <taxon>Eukaryota</taxon>
        <taxon>Fungi</taxon>
        <taxon>Fungi incertae sedis</taxon>
        <taxon>Mucoromycota</taxon>
        <taxon>Mortierellomycotina</taxon>
        <taxon>Mortierellomycetes</taxon>
        <taxon>Mortierellales</taxon>
        <taxon>Mortierellaceae</taxon>
        <taxon>Mortierella</taxon>
    </lineage>
</organism>